<evidence type="ECO:0000256" key="2">
    <source>
        <dbReference type="SAM" id="Phobius"/>
    </source>
</evidence>
<proteinExistence type="predicted"/>
<keyword evidence="4" id="KW-1185">Reference proteome</keyword>
<feature type="compositionally biased region" description="Basic and acidic residues" evidence="1">
    <location>
        <begin position="195"/>
        <end position="204"/>
    </location>
</feature>
<keyword evidence="2" id="KW-0812">Transmembrane</keyword>
<feature type="compositionally biased region" description="Low complexity" evidence="1">
    <location>
        <begin position="178"/>
        <end position="189"/>
    </location>
</feature>
<evidence type="ECO:0000313" key="3">
    <source>
        <dbReference type="EMBL" id="KAK4510714.1"/>
    </source>
</evidence>
<dbReference type="Proteomes" id="UP001304243">
    <property type="component" value="Unassembled WGS sequence"/>
</dbReference>
<protein>
    <submittedName>
        <fullName evidence="3">ATP synthase mitochondrial F1 complex assembly factor 2</fullName>
    </submittedName>
</protein>
<feature type="transmembrane region" description="Helical" evidence="2">
    <location>
        <begin position="12"/>
        <end position="34"/>
    </location>
</feature>
<reference evidence="3 4" key="1">
    <citation type="submission" date="2022-11" db="EMBL/GenBank/DDBJ databases">
        <title>Mucor velutinosus strain NIH1002 WGS.</title>
        <authorList>
            <person name="Subramanian P."/>
            <person name="Mullikin J.C."/>
            <person name="Segre J.A."/>
            <person name="Zelazny A.M."/>
        </authorList>
    </citation>
    <scope>NUCLEOTIDE SEQUENCE [LARGE SCALE GENOMIC DNA]</scope>
    <source>
        <strain evidence="3 4">NIH1002</strain>
    </source>
</reference>
<evidence type="ECO:0000256" key="1">
    <source>
        <dbReference type="SAM" id="MobiDB-lite"/>
    </source>
</evidence>
<comment type="caution">
    <text evidence="3">The sequence shown here is derived from an EMBL/GenBank/DDBJ whole genome shotgun (WGS) entry which is preliminary data.</text>
</comment>
<accession>A0AAN7D5E6</accession>
<sequence length="372" mass="41843">MRTIRGLQITSLVVLSPVLLIMISLISMLVISIYSHVNSWLFQTAATTTTTAIIPHVLQQQQQQQQLLAIRNVSSDISIPYQRNLNTNKQFKKIRLFSRLRQSPMTWTILSIAYAVYIILKKKRNTIKQKDVPDSNSSPQLIEPAKPLKKRSSKRRKTKKVTSAINEPRHRPRSIQVASSPSTPPATATIVNKSAAEEKQEAEVGHWISVSSAKKNQPKKKESNVNTDPATTTHFFPSPTFSCTSSTNENVKSVQQPLNLYSLEPTPVHSEDEGDGLIAKETAKKNWYSPFSTGLDLDIIPKRNQADPLCLYKVDFNYNTNIPNKRPFRSFISSFRPPLSKIELLENHPFIPSANTKNHRNAFGPIGHKVSA</sequence>
<keyword evidence="2" id="KW-0472">Membrane</keyword>
<dbReference type="EMBL" id="JASEJX010000033">
    <property type="protein sequence ID" value="KAK4510714.1"/>
    <property type="molecule type" value="Genomic_DNA"/>
</dbReference>
<dbReference type="AlphaFoldDB" id="A0AAN7D5E6"/>
<dbReference type="GeneID" id="89948833"/>
<feature type="transmembrane region" description="Helical" evidence="2">
    <location>
        <begin position="104"/>
        <end position="120"/>
    </location>
</feature>
<name>A0AAN7D5E6_9FUNG</name>
<evidence type="ECO:0000313" key="4">
    <source>
        <dbReference type="Proteomes" id="UP001304243"/>
    </source>
</evidence>
<keyword evidence="2" id="KW-1133">Transmembrane helix</keyword>
<feature type="region of interest" description="Disordered" evidence="1">
    <location>
        <begin position="128"/>
        <end position="235"/>
    </location>
</feature>
<gene>
    <name evidence="3" type="primary">atp12</name>
    <name evidence="3" type="ORF">ATC70_005147</name>
</gene>
<dbReference type="RefSeq" id="XP_064677380.1">
    <property type="nucleotide sequence ID" value="XM_064824444.1"/>
</dbReference>
<organism evidence="3 4">
    <name type="scientific">Mucor velutinosus</name>
    <dbReference type="NCBI Taxonomy" id="708070"/>
    <lineage>
        <taxon>Eukaryota</taxon>
        <taxon>Fungi</taxon>
        <taxon>Fungi incertae sedis</taxon>
        <taxon>Mucoromycota</taxon>
        <taxon>Mucoromycotina</taxon>
        <taxon>Mucoromycetes</taxon>
        <taxon>Mucorales</taxon>
        <taxon>Mucorineae</taxon>
        <taxon>Mucoraceae</taxon>
        <taxon>Mucor</taxon>
    </lineage>
</organism>
<feature type="compositionally biased region" description="Basic residues" evidence="1">
    <location>
        <begin position="147"/>
        <end position="160"/>
    </location>
</feature>